<sequence>MKIPPPITGLLVWFCGCCLPLAAHADVYYVDGKTGRDSADGRAPDGEHALATIQEAARRASPGDVITVAEGIYEGPIDLHIAGEPGRPITIQAASRKKNAVVITNAEPTLRKGATPWTLVDESLGLYRAPLARPTCRILYSGVDIQPYASLDALKTFVGLDGNPGPRHGYYYDEKAQMLYVRLHASGKYGSPNPADHLISAGPRTGGGSAGNNYDGPLFFNLGLRGNKPLHVIVDGFTFETPGYAGVYVDGSDVVVRNSWFLGCRAGVSGRRESADPSVTSNRVTVEFCDYSQYPAFDDMIELLELRKAGRLSVAPSKFPLFWWSRKGNGAGNNKTYETGICNLVGSDWIVRNNDIHDAFEGLSTWALRWSKGLVVAHNRLERLVDNAVESEDHTFGMKIYGNFIRNVVEPFSWQPLGGEPWPGSVYIYDNVVQSDLALNQLITVVSDWTPGWFKAGASSQNWEASWNTHMKDVPRDVVRAPGDGVVVFNNTVFFPGGEFLTRVQPPERKFENFRFVNNVSVAAGFSRQQEDIGSGITFSHNAWAYAPAGSDRGQVFAGVEGTVFPESSDAWIADMSKSLDEILEGAPWKDLPGAGVPSAAAAFAGAPEIRTVGAGLNGRPWKMPDTGPRE</sequence>
<name>A0A146GEU4_TERSA</name>
<keyword evidence="3" id="KW-1185">Reference proteome</keyword>
<proteinExistence type="predicted"/>
<protein>
    <submittedName>
        <fullName evidence="2">Right handed beta helix region</fullName>
    </submittedName>
</protein>
<reference evidence="3" key="1">
    <citation type="journal article" date="2017" name="Genome Announc.">
        <title>Draft Genome Sequence of Terrimicrobium sacchariphilum NM-5T, a Facultative Anaerobic Soil Bacterium of the Class Spartobacteria.</title>
        <authorList>
            <person name="Qiu Y.L."/>
            <person name="Tourlousse D.M."/>
            <person name="Matsuura N."/>
            <person name="Ohashi A."/>
            <person name="Sekiguchi Y."/>
        </authorList>
    </citation>
    <scope>NUCLEOTIDE SEQUENCE [LARGE SCALE GENOMIC DNA]</scope>
    <source>
        <strain evidence="3">NM-5</strain>
    </source>
</reference>
<dbReference type="InParanoid" id="A0A146GEU4"/>
<feature type="chain" id="PRO_5007525011" evidence="1">
    <location>
        <begin position="26"/>
        <end position="631"/>
    </location>
</feature>
<dbReference type="STRING" id="690879.TSACC_3221"/>
<evidence type="ECO:0000313" key="3">
    <source>
        <dbReference type="Proteomes" id="UP000076023"/>
    </source>
</evidence>
<dbReference type="OrthoDB" id="175317at2"/>
<gene>
    <name evidence="2" type="ORF">TSACC_3221</name>
</gene>
<dbReference type="Proteomes" id="UP000076023">
    <property type="component" value="Unassembled WGS sequence"/>
</dbReference>
<dbReference type="InterPro" id="IPR011050">
    <property type="entry name" value="Pectin_lyase_fold/virulence"/>
</dbReference>
<feature type="signal peptide" evidence="1">
    <location>
        <begin position="1"/>
        <end position="25"/>
    </location>
</feature>
<keyword evidence="1" id="KW-0732">Signal</keyword>
<dbReference type="AlphaFoldDB" id="A0A146GEU4"/>
<dbReference type="EMBL" id="BDCO01000003">
    <property type="protein sequence ID" value="GAT35157.1"/>
    <property type="molecule type" value="Genomic_DNA"/>
</dbReference>
<dbReference type="Gene3D" id="2.160.20.10">
    <property type="entry name" value="Single-stranded right-handed beta-helix, Pectin lyase-like"/>
    <property type="match status" value="1"/>
</dbReference>
<evidence type="ECO:0000256" key="1">
    <source>
        <dbReference type="SAM" id="SignalP"/>
    </source>
</evidence>
<dbReference type="RefSeq" id="WP_153811527.1">
    <property type="nucleotide sequence ID" value="NZ_BDCO01000003.1"/>
</dbReference>
<dbReference type="InterPro" id="IPR012334">
    <property type="entry name" value="Pectin_lyas_fold"/>
</dbReference>
<accession>A0A146GEU4</accession>
<comment type="caution">
    <text evidence="2">The sequence shown here is derived from an EMBL/GenBank/DDBJ whole genome shotgun (WGS) entry which is preliminary data.</text>
</comment>
<evidence type="ECO:0000313" key="2">
    <source>
        <dbReference type="EMBL" id="GAT35157.1"/>
    </source>
</evidence>
<organism evidence="2 3">
    <name type="scientific">Terrimicrobium sacchariphilum</name>
    <dbReference type="NCBI Taxonomy" id="690879"/>
    <lineage>
        <taxon>Bacteria</taxon>
        <taxon>Pseudomonadati</taxon>
        <taxon>Verrucomicrobiota</taxon>
        <taxon>Terrimicrobiia</taxon>
        <taxon>Terrimicrobiales</taxon>
        <taxon>Terrimicrobiaceae</taxon>
        <taxon>Terrimicrobium</taxon>
    </lineage>
</organism>
<dbReference type="SUPFAM" id="SSF51126">
    <property type="entry name" value="Pectin lyase-like"/>
    <property type="match status" value="1"/>
</dbReference>
<dbReference type="PROSITE" id="PS51257">
    <property type="entry name" value="PROKAR_LIPOPROTEIN"/>
    <property type="match status" value="1"/>
</dbReference>